<evidence type="ECO:0000313" key="2">
    <source>
        <dbReference type="Proteomes" id="UP001165960"/>
    </source>
</evidence>
<name>A0ACC2SPS5_9FUNG</name>
<sequence>MSSKSLVSNNQDAQALGEAYITLINKLPGFENSIQDLFDLADGHTFSLLLRNLDKLCFKMIDKVKEENWIPKISNLKKLHAFLELFLHKNLGEDFKLIAPDFLVIAKKQDAKELVKLAQQIFYVLFFFSDRCSSLNLGDVTSSLPPETQELIANACNELHAQRASSISSSPAAANNSHDANMHHLRKLEELKEDHEREIERLKRDYDVMMEELKHNRNIMDENQAERKILLQKVKMFEESSALAADFSKAESLFKQEIDELRKSLSKAEEKRQEAEYIISKKDADLSSQESQLASLQLKCEQLEQLENKVRELKQTNDRLQRSDNTVSKYKKRLEDFEDIKKRLKESEEENFRQIQANSTLEEEVHKLNGFKVLVDSYKERMIELENKINTITIEKERKQIENRGLKETISILEIERDRYQEESMGYEAKLRDMELGQAPLSELMSSGETNLNEVQVQSYKTKIIKLEQELSAIRNGTRESGPTQRIIILESMLEDSKKARAKVEEELITAHRKNIMLDEELKRFQSDDPSDKLSYDLSLNLRVRLSETEEELSQCKRKLAEAQVALESCRNELLVAKSDLSMVGKDQLEAIALAKQELVRVTEALTDEKDSALQKCQELEGESKKQIQQINQLLMDKDALRTQSLQQKDMLLENERTIGDLKATLVALESRGPATSANDLSEAQSCLAKETSRCMELREENIRLKGLEEKLSLQLKFLEEKIKASEKYGSRSLGLEEGIFQEASALKAELQNKENEVQRLKEQMKDIQSLHHRELTFMSSAWYDLGIKAQRDTSSGSTAANGRQLPASWLTKQRSNLNVQLKRR</sequence>
<protein>
    <submittedName>
        <fullName evidence="1">Uncharacterized protein</fullName>
    </submittedName>
</protein>
<accession>A0ACC2SPS5</accession>
<dbReference type="Proteomes" id="UP001165960">
    <property type="component" value="Unassembled WGS sequence"/>
</dbReference>
<evidence type="ECO:0000313" key="1">
    <source>
        <dbReference type="EMBL" id="KAJ9064257.1"/>
    </source>
</evidence>
<keyword evidence="2" id="KW-1185">Reference proteome</keyword>
<proteinExistence type="predicted"/>
<reference evidence="1" key="1">
    <citation type="submission" date="2022-04" db="EMBL/GenBank/DDBJ databases">
        <title>Genome of the entomopathogenic fungus Entomophthora muscae.</title>
        <authorList>
            <person name="Elya C."/>
            <person name="Lovett B.R."/>
            <person name="Lee E."/>
            <person name="Macias A.M."/>
            <person name="Hajek A.E."/>
            <person name="De Bivort B.L."/>
            <person name="Kasson M.T."/>
            <person name="De Fine Licht H.H."/>
            <person name="Stajich J.E."/>
        </authorList>
    </citation>
    <scope>NUCLEOTIDE SEQUENCE</scope>
    <source>
        <strain evidence="1">Berkeley</strain>
    </source>
</reference>
<comment type="caution">
    <text evidence="1">The sequence shown here is derived from an EMBL/GenBank/DDBJ whole genome shotgun (WGS) entry which is preliminary data.</text>
</comment>
<organism evidence="1 2">
    <name type="scientific">Entomophthora muscae</name>
    <dbReference type="NCBI Taxonomy" id="34485"/>
    <lineage>
        <taxon>Eukaryota</taxon>
        <taxon>Fungi</taxon>
        <taxon>Fungi incertae sedis</taxon>
        <taxon>Zoopagomycota</taxon>
        <taxon>Entomophthoromycotina</taxon>
        <taxon>Entomophthoromycetes</taxon>
        <taxon>Entomophthorales</taxon>
        <taxon>Entomophthoraceae</taxon>
        <taxon>Entomophthora</taxon>
    </lineage>
</organism>
<gene>
    <name evidence="1" type="ORF">DSO57_1032420</name>
</gene>
<dbReference type="EMBL" id="QTSX02004503">
    <property type="protein sequence ID" value="KAJ9064257.1"/>
    <property type="molecule type" value="Genomic_DNA"/>
</dbReference>